<feature type="region of interest" description="Disordered" evidence="1">
    <location>
        <begin position="120"/>
        <end position="179"/>
    </location>
</feature>
<feature type="region of interest" description="Disordered" evidence="1">
    <location>
        <begin position="1"/>
        <end position="57"/>
    </location>
</feature>
<dbReference type="Gramene" id="ONK56520">
    <property type="protein sequence ID" value="ONK56520"/>
    <property type="gene ID" value="A4U43_C10F9650"/>
</dbReference>
<organism evidence="2 3">
    <name type="scientific">Asparagus officinalis</name>
    <name type="common">Garden asparagus</name>
    <dbReference type="NCBI Taxonomy" id="4686"/>
    <lineage>
        <taxon>Eukaryota</taxon>
        <taxon>Viridiplantae</taxon>
        <taxon>Streptophyta</taxon>
        <taxon>Embryophyta</taxon>
        <taxon>Tracheophyta</taxon>
        <taxon>Spermatophyta</taxon>
        <taxon>Magnoliopsida</taxon>
        <taxon>Liliopsida</taxon>
        <taxon>Asparagales</taxon>
        <taxon>Asparagaceae</taxon>
        <taxon>Asparagoideae</taxon>
        <taxon>Asparagus</taxon>
    </lineage>
</organism>
<name>A0A5P1E1N9_ASPOF</name>
<accession>A0A5P1E1N9</accession>
<protein>
    <submittedName>
        <fullName evidence="2">Uncharacterized protein</fullName>
    </submittedName>
</protein>
<evidence type="ECO:0000313" key="2">
    <source>
        <dbReference type="EMBL" id="ONK56520.1"/>
    </source>
</evidence>
<reference evidence="3" key="1">
    <citation type="journal article" date="2017" name="Nat. Commun.">
        <title>The asparagus genome sheds light on the origin and evolution of a young Y chromosome.</title>
        <authorList>
            <person name="Harkess A."/>
            <person name="Zhou J."/>
            <person name="Xu C."/>
            <person name="Bowers J.E."/>
            <person name="Van der Hulst R."/>
            <person name="Ayyampalayam S."/>
            <person name="Mercati F."/>
            <person name="Riccardi P."/>
            <person name="McKain M.R."/>
            <person name="Kakrana A."/>
            <person name="Tang H."/>
            <person name="Ray J."/>
            <person name="Groenendijk J."/>
            <person name="Arikit S."/>
            <person name="Mathioni S.M."/>
            <person name="Nakano M."/>
            <person name="Shan H."/>
            <person name="Telgmann-Rauber A."/>
            <person name="Kanno A."/>
            <person name="Yue Z."/>
            <person name="Chen H."/>
            <person name="Li W."/>
            <person name="Chen Y."/>
            <person name="Xu X."/>
            <person name="Zhang Y."/>
            <person name="Luo S."/>
            <person name="Chen H."/>
            <person name="Gao J."/>
            <person name="Mao Z."/>
            <person name="Pires J.C."/>
            <person name="Luo M."/>
            <person name="Kudrna D."/>
            <person name="Wing R.A."/>
            <person name="Meyers B.C."/>
            <person name="Yi K."/>
            <person name="Kong H."/>
            <person name="Lavrijsen P."/>
            <person name="Sunseri F."/>
            <person name="Falavigna A."/>
            <person name="Ye Y."/>
            <person name="Leebens-Mack J.H."/>
            <person name="Chen G."/>
        </authorList>
    </citation>
    <scope>NUCLEOTIDE SEQUENCE [LARGE SCALE GENOMIC DNA]</scope>
    <source>
        <strain evidence="3">cv. DH0086</strain>
    </source>
</reference>
<proteinExistence type="predicted"/>
<dbReference type="Proteomes" id="UP000243459">
    <property type="component" value="Chromosome 10"/>
</dbReference>
<keyword evidence="3" id="KW-1185">Reference proteome</keyword>
<evidence type="ECO:0000313" key="3">
    <source>
        <dbReference type="Proteomes" id="UP000243459"/>
    </source>
</evidence>
<gene>
    <name evidence="2" type="ORF">A4U43_C10F9650</name>
</gene>
<evidence type="ECO:0000256" key="1">
    <source>
        <dbReference type="SAM" id="MobiDB-lite"/>
    </source>
</evidence>
<dbReference type="EMBL" id="CM007390">
    <property type="protein sequence ID" value="ONK56520.1"/>
    <property type="molecule type" value="Genomic_DNA"/>
</dbReference>
<sequence length="194" mass="20894">MRDEMLVRPRTASTLFRPLSSPPASRRWPDAWPQSDRSEAGEQLPDSPPAASRQSRRLQVKLAGESIEVALHLQLANGWRLSASDNGWASLDGFGEGGGDGLEELEAEGVLGEARVAREVGEARAGPARASRQRTFHRTDESGGRPGPFEGGWNEALGAGEGGRSPHPPSSAQALRPLLLTTVGNGYDLRRRRN</sequence>
<dbReference type="AlphaFoldDB" id="A0A5P1E1N9"/>